<organism evidence="2 3">
    <name type="scientific">Triplophysa tibetana</name>
    <dbReference type="NCBI Taxonomy" id="1572043"/>
    <lineage>
        <taxon>Eukaryota</taxon>
        <taxon>Metazoa</taxon>
        <taxon>Chordata</taxon>
        <taxon>Craniata</taxon>
        <taxon>Vertebrata</taxon>
        <taxon>Euteleostomi</taxon>
        <taxon>Actinopterygii</taxon>
        <taxon>Neopterygii</taxon>
        <taxon>Teleostei</taxon>
        <taxon>Ostariophysi</taxon>
        <taxon>Cypriniformes</taxon>
        <taxon>Nemacheilidae</taxon>
        <taxon>Triplophysa</taxon>
    </lineage>
</organism>
<keyword evidence="1" id="KW-0472">Membrane</keyword>
<proteinExistence type="predicted"/>
<keyword evidence="1" id="KW-0812">Transmembrane</keyword>
<comment type="caution">
    <text evidence="2">The sequence shown here is derived from an EMBL/GenBank/DDBJ whole genome shotgun (WGS) entry which is preliminary data.</text>
</comment>
<evidence type="ECO:0000256" key="1">
    <source>
        <dbReference type="SAM" id="Phobius"/>
    </source>
</evidence>
<accession>A0A5A9PDI5</accession>
<keyword evidence="1" id="KW-1133">Transmembrane helix</keyword>
<name>A0A5A9PDI5_9TELE</name>
<evidence type="ECO:0000313" key="2">
    <source>
        <dbReference type="EMBL" id="KAA0720484.1"/>
    </source>
</evidence>
<sequence length="133" mass="14135">MDCFSLSAPLRPSPDQTVPMILITRWFLISAGPVPAGIIYLFQLPAGPVQISISQHLLVSLQEGPAQPLSPGSSVVVSQPFFPGSGGIQRPLGSPSAYKHRWIKPVKDLKVGHCKLSGGVEAISLQDVRDQAG</sequence>
<dbReference type="Proteomes" id="UP000324632">
    <property type="component" value="Chromosome 6"/>
</dbReference>
<reference evidence="2 3" key="1">
    <citation type="journal article" date="2019" name="Mol. Ecol. Resour.">
        <title>Chromosome-level genome assembly of Triplophysa tibetana, a fish adapted to the harsh high-altitude environment of the Tibetan Plateau.</title>
        <authorList>
            <person name="Yang X."/>
            <person name="Liu H."/>
            <person name="Ma Z."/>
            <person name="Zou Y."/>
            <person name="Zou M."/>
            <person name="Mao Y."/>
            <person name="Li X."/>
            <person name="Wang H."/>
            <person name="Chen T."/>
            <person name="Wang W."/>
            <person name="Yang R."/>
        </authorList>
    </citation>
    <scope>NUCLEOTIDE SEQUENCE [LARGE SCALE GENOMIC DNA]</scope>
    <source>
        <strain evidence="2">TTIB1903HZAU</strain>
        <tissue evidence="2">Muscle</tissue>
    </source>
</reference>
<keyword evidence="3" id="KW-1185">Reference proteome</keyword>
<gene>
    <name evidence="2" type="ORF">E1301_Tti019830</name>
</gene>
<protein>
    <submittedName>
        <fullName evidence="2">Uncharacterized protein</fullName>
    </submittedName>
</protein>
<dbReference type="AlphaFoldDB" id="A0A5A9PDI5"/>
<dbReference type="EMBL" id="SOYY01000006">
    <property type="protein sequence ID" value="KAA0720484.1"/>
    <property type="molecule type" value="Genomic_DNA"/>
</dbReference>
<evidence type="ECO:0000313" key="3">
    <source>
        <dbReference type="Proteomes" id="UP000324632"/>
    </source>
</evidence>
<feature type="transmembrane region" description="Helical" evidence="1">
    <location>
        <begin position="20"/>
        <end position="42"/>
    </location>
</feature>